<feature type="domain" description="Aminotransferase class I/classII large" evidence="1">
    <location>
        <begin position="5"/>
        <end position="59"/>
    </location>
</feature>
<reference evidence="2" key="1">
    <citation type="journal article" date="2014" name="Front. Microbiol.">
        <title>High frequency of phylogenetically diverse reductive dehalogenase-homologous genes in deep subseafloor sedimentary metagenomes.</title>
        <authorList>
            <person name="Kawai M."/>
            <person name="Futagami T."/>
            <person name="Toyoda A."/>
            <person name="Takaki Y."/>
            <person name="Nishi S."/>
            <person name="Hori S."/>
            <person name="Arai W."/>
            <person name="Tsubouchi T."/>
            <person name="Morono Y."/>
            <person name="Uchiyama I."/>
            <person name="Ito T."/>
            <person name="Fujiyama A."/>
            <person name="Inagaki F."/>
            <person name="Takami H."/>
        </authorList>
    </citation>
    <scope>NUCLEOTIDE SEQUENCE</scope>
    <source>
        <strain evidence="2">Expedition CK06-06</strain>
    </source>
</reference>
<proteinExistence type="predicted"/>
<dbReference type="AlphaFoldDB" id="X0Z8H7"/>
<dbReference type="Pfam" id="PF00155">
    <property type="entry name" value="Aminotran_1_2"/>
    <property type="match status" value="1"/>
</dbReference>
<organism evidence="2">
    <name type="scientific">marine sediment metagenome</name>
    <dbReference type="NCBI Taxonomy" id="412755"/>
    <lineage>
        <taxon>unclassified sequences</taxon>
        <taxon>metagenomes</taxon>
        <taxon>ecological metagenomes</taxon>
    </lineage>
</organism>
<dbReference type="SUPFAM" id="SSF53383">
    <property type="entry name" value="PLP-dependent transferases"/>
    <property type="match status" value="1"/>
</dbReference>
<feature type="non-terminal residue" evidence="2">
    <location>
        <position position="1"/>
    </location>
</feature>
<evidence type="ECO:0000313" key="2">
    <source>
        <dbReference type="EMBL" id="GAG54672.1"/>
    </source>
</evidence>
<comment type="caution">
    <text evidence="2">The sequence shown here is derived from an EMBL/GenBank/DDBJ whole genome shotgun (WGS) entry which is preliminary data.</text>
</comment>
<dbReference type="GO" id="GO:0030170">
    <property type="term" value="F:pyridoxal phosphate binding"/>
    <property type="evidence" value="ECO:0007669"/>
    <property type="project" value="InterPro"/>
</dbReference>
<dbReference type="EMBL" id="BART01004567">
    <property type="protein sequence ID" value="GAG54672.1"/>
    <property type="molecule type" value="Genomic_DNA"/>
</dbReference>
<evidence type="ECO:0000259" key="1">
    <source>
        <dbReference type="Pfam" id="PF00155"/>
    </source>
</evidence>
<dbReference type="Gene3D" id="3.90.1150.10">
    <property type="entry name" value="Aspartate Aminotransferase, domain 1"/>
    <property type="match status" value="1"/>
</dbReference>
<dbReference type="InterPro" id="IPR004839">
    <property type="entry name" value="Aminotransferase_I/II_large"/>
</dbReference>
<sequence>IPIKIGENEDTFRFWRELYDNGVYANAIISPAVPPGQSLIRTSYMATHTDEEMDEVLSVFEKAGKKIGII</sequence>
<gene>
    <name evidence="2" type="ORF">S01H4_11357</name>
</gene>
<name>X0Z8H7_9ZZZZ</name>
<dbReference type="InterPro" id="IPR015424">
    <property type="entry name" value="PyrdxlP-dep_Trfase"/>
</dbReference>
<dbReference type="InterPro" id="IPR015422">
    <property type="entry name" value="PyrdxlP-dep_Trfase_small"/>
</dbReference>
<protein>
    <recommendedName>
        <fullName evidence="1">Aminotransferase class I/classII large domain-containing protein</fullName>
    </recommendedName>
</protein>
<accession>X0Z8H7</accession>